<protein>
    <submittedName>
        <fullName evidence="2">SHSP domain-containing protein</fullName>
    </submittedName>
</protein>
<dbReference type="Proteomes" id="UP000095286">
    <property type="component" value="Unplaced"/>
</dbReference>
<accession>A0AC35UIS4</accession>
<evidence type="ECO:0000313" key="2">
    <source>
        <dbReference type="WBParaSite" id="RSKR_0001187900.1"/>
    </source>
</evidence>
<evidence type="ECO:0000313" key="1">
    <source>
        <dbReference type="Proteomes" id="UP000095286"/>
    </source>
</evidence>
<dbReference type="WBParaSite" id="RSKR_0001187900.1">
    <property type="protein sequence ID" value="RSKR_0001187900.1"/>
    <property type="gene ID" value="RSKR_0001187900"/>
</dbReference>
<name>A0AC35UIS4_9BILA</name>
<reference evidence="2" key="1">
    <citation type="submission" date="2016-11" db="UniProtKB">
        <authorList>
            <consortium name="WormBaseParasite"/>
        </authorList>
    </citation>
    <scope>IDENTIFICATION</scope>
    <source>
        <strain evidence="2">KR3021</strain>
    </source>
</reference>
<organism evidence="1 2">
    <name type="scientific">Rhabditophanes sp. KR3021</name>
    <dbReference type="NCBI Taxonomy" id="114890"/>
    <lineage>
        <taxon>Eukaryota</taxon>
        <taxon>Metazoa</taxon>
        <taxon>Ecdysozoa</taxon>
        <taxon>Nematoda</taxon>
        <taxon>Chromadorea</taxon>
        <taxon>Rhabditida</taxon>
        <taxon>Tylenchina</taxon>
        <taxon>Panagrolaimomorpha</taxon>
        <taxon>Strongyloidoidea</taxon>
        <taxon>Alloionematidae</taxon>
        <taxon>Rhabditophanes</taxon>
    </lineage>
</organism>
<sequence>MSEEVSQQGPTAVSVIKDTGNKVELVIKVPQLKKHTQIIKYNEQ</sequence>
<proteinExistence type="predicted"/>